<dbReference type="Gene3D" id="3.90.550.10">
    <property type="entry name" value="Spore Coat Polysaccharide Biosynthesis Protein SpsA, Chain A"/>
    <property type="match status" value="1"/>
</dbReference>
<evidence type="ECO:0000256" key="2">
    <source>
        <dbReference type="ARBA" id="ARBA00022676"/>
    </source>
</evidence>
<feature type="domain" description="Glycosyltransferase 2-like" evidence="5">
    <location>
        <begin position="50"/>
        <end position="178"/>
    </location>
</feature>
<keyword evidence="4" id="KW-1133">Transmembrane helix</keyword>
<evidence type="ECO:0000256" key="4">
    <source>
        <dbReference type="SAM" id="Phobius"/>
    </source>
</evidence>
<evidence type="ECO:0000256" key="1">
    <source>
        <dbReference type="ARBA" id="ARBA00006739"/>
    </source>
</evidence>
<sequence length="412" mass="45716">MTVVLAIFAALSLPIFVLGSLKIAYYPAAVLFELRRRKEPVFTHEDPFVSVIIPAYNEGIVLTNCVESILADDYPNKEIILVDDGSTDDTLRIMQRYNGIPGISIVSKRNGGKASALNAGIERSRGEILFFVDADGVFTPRTIREMLAGFDRASVGAVCGNDEPVNLDRLLPRMAALMTHVGTGFCRRGLALIGCLPIVSGNLGAFRRYVVERAGGFREDCIGEDLELTWRVQRLGFQVNFRPRATVYAEVPATVRGLWKQRVRWARGFLQTARLHLDMIGRLRYGAFGLFLAFNVGAMLVVPFLQLITVLFLPLLIVAGRSPVGSTPLAALGWMGLFAGLVAVMFALVLDRAWRDVRFLYLVPLWPLYSLCMSAVMVWAVVLELRGTKAEWNKLHRTGVVSRPDVNRSRTV</sequence>
<feature type="transmembrane region" description="Helical" evidence="4">
    <location>
        <begin position="329"/>
        <end position="350"/>
    </location>
</feature>
<dbReference type="InterPro" id="IPR029044">
    <property type="entry name" value="Nucleotide-diphossugar_trans"/>
</dbReference>
<dbReference type="RefSeq" id="WP_344647587.1">
    <property type="nucleotide sequence ID" value="NZ_BAAAGX010000006.1"/>
</dbReference>
<feature type="transmembrane region" description="Helical" evidence="4">
    <location>
        <begin position="359"/>
        <end position="382"/>
    </location>
</feature>
<keyword evidence="7" id="KW-1185">Reference proteome</keyword>
<keyword evidence="4" id="KW-0472">Membrane</keyword>
<dbReference type="PANTHER" id="PTHR43630:SF1">
    <property type="entry name" value="POLY-BETA-1,6-N-ACETYL-D-GLUCOSAMINE SYNTHASE"/>
    <property type="match status" value="1"/>
</dbReference>
<keyword evidence="3" id="KW-0808">Transferase</keyword>
<organism evidence="6 7">
    <name type="scientific">Cryptosporangium japonicum</name>
    <dbReference type="NCBI Taxonomy" id="80872"/>
    <lineage>
        <taxon>Bacteria</taxon>
        <taxon>Bacillati</taxon>
        <taxon>Actinomycetota</taxon>
        <taxon>Actinomycetes</taxon>
        <taxon>Cryptosporangiales</taxon>
        <taxon>Cryptosporangiaceae</taxon>
        <taxon>Cryptosporangium</taxon>
    </lineage>
</organism>
<feature type="transmembrane region" description="Helical" evidence="4">
    <location>
        <begin position="6"/>
        <end position="28"/>
    </location>
</feature>
<reference evidence="6 7" key="1">
    <citation type="journal article" date="2019" name="Int. J. Syst. Evol. Microbiol.">
        <title>The Global Catalogue of Microorganisms (GCM) 10K type strain sequencing project: providing services to taxonomists for standard genome sequencing and annotation.</title>
        <authorList>
            <consortium name="The Broad Institute Genomics Platform"/>
            <consortium name="The Broad Institute Genome Sequencing Center for Infectious Disease"/>
            <person name="Wu L."/>
            <person name="Ma J."/>
        </authorList>
    </citation>
    <scope>NUCLEOTIDE SEQUENCE [LARGE SCALE GENOMIC DNA]</scope>
    <source>
        <strain evidence="6 7">JCM 10425</strain>
    </source>
</reference>
<keyword evidence="2" id="KW-0328">Glycosyltransferase</keyword>
<gene>
    <name evidence="6" type="ORF">GCM10009539_10420</name>
</gene>
<dbReference type="Pfam" id="PF00535">
    <property type="entry name" value="Glycos_transf_2"/>
    <property type="match status" value="1"/>
</dbReference>
<dbReference type="InterPro" id="IPR001173">
    <property type="entry name" value="Glyco_trans_2-like"/>
</dbReference>
<comment type="similarity">
    <text evidence="1">Belongs to the glycosyltransferase 2 family.</text>
</comment>
<dbReference type="SUPFAM" id="SSF53448">
    <property type="entry name" value="Nucleotide-diphospho-sugar transferases"/>
    <property type="match status" value="1"/>
</dbReference>
<name>A0ABN0TPL3_9ACTN</name>
<comment type="caution">
    <text evidence="6">The sequence shown here is derived from an EMBL/GenBank/DDBJ whole genome shotgun (WGS) entry which is preliminary data.</text>
</comment>
<evidence type="ECO:0000259" key="5">
    <source>
        <dbReference type="Pfam" id="PF00535"/>
    </source>
</evidence>
<evidence type="ECO:0000313" key="6">
    <source>
        <dbReference type="EMBL" id="GAA0226940.1"/>
    </source>
</evidence>
<protein>
    <submittedName>
        <fullName evidence="6">Glycosyltransferase family 2 protein</fullName>
    </submittedName>
</protein>
<evidence type="ECO:0000313" key="7">
    <source>
        <dbReference type="Proteomes" id="UP001500967"/>
    </source>
</evidence>
<keyword evidence="4" id="KW-0812">Transmembrane</keyword>
<evidence type="ECO:0000256" key="3">
    <source>
        <dbReference type="ARBA" id="ARBA00022679"/>
    </source>
</evidence>
<feature type="transmembrane region" description="Helical" evidence="4">
    <location>
        <begin position="288"/>
        <end position="317"/>
    </location>
</feature>
<dbReference type="Proteomes" id="UP001500967">
    <property type="component" value="Unassembled WGS sequence"/>
</dbReference>
<dbReference type="EMBL" id="BAAAGX010000006">
    <property type="protein sequence ID" value="GAA0226940.1"/>
    <property type="molecule type" value="Genomic_DNA"/>
</dbReference>
<dbReference type="PANTHER" id="PTHR43630">
    <property type="entry name" value="POLY-BETA-1,6-N-ACETYL-D-GLUCOSAMINE SYNTHASE"/>
    <property type="match status" value="1"/>
</dbReference>
<dbReference type="CDD" id="cd06423">
    <property type="entry name" value="CESA_like"/>
    <property type="match status" value="1"/>
</dbReference>
<accession>A0ABN0TPL3</accession>
<proteinExistence type="inferred from homology"/>